<gene>
    <name evidence="2" type="ORF">C483_17443</name>
</gene>
<dbReference type="SUPFAM" id="SSF111331">
    <property type="entry name" value="NAD kinase/diacylglycerol kinase-like"/>
    <property type="match status" value="1"/>
</dbReference>
<evidence type="ECO:0000256" key="1">
    <source>
        <dbReference type="SAM" id="MobiDB-lite"/>
    </source>
</evidence>
<evidence type="ECO:0000313" key="2">
    <source>
        <dbReference type="EMBL" id="ELY87706.1"/>
    </source>
</evidence>
<feature type="region of interest" description="Disordered" evidence="1">
    <location>
        <begin position="1"/>
        <end position="23"/>
    </location>
</feature>
<organism evidence="2 3">
    <name type="scientific">Natrialba hulunbeirensis JCM 10989</name>
    <dbReference type="NCBI Taxonomy" id="1227493"/>
    <lineage>
        <taxon>Archaea</taxon>
        <taxon>Methanobacteriati</taxon>
        <taxon>Methanobacteriota</taxon>
        <taxon>Stenosarchaea group</taxon>
        <taxon>Halobacteria</taxon>
        <taxon>Halobacteriales</taxon>
        <taxon>Natrialbaceae</taxon>
        <taxon>Natrialba</taxon>
    </lineage>
</organism>
<dbReference type="GO" id="GO:0006741">
    <property type="term" value="P:NADP+ biosynthetic process"/>
    <property type="evidence" value="ECO:0007669"/>
    <property type="project" value="TreeGrafter"/>
</dbReference>
<dbReference type="InterPro" id="IPR017437">
    <property type="entry name" value="ATP-NAD_kinase_PpnK-typ_C"/>
</dbReference>
<dbReference type="InterPro" id="IPR016064">
    <property type="entry name" value="NAD/diacylglycerol_kinase_sf"/>
</dbReference>
<keyword evidence="3" id="KW-1185">Reference proteome</keyword>
<evidence type="ECO:0000313" key="3">
    <source>
        <dbReference type="Proteomes" id="UP000011519"/>
    </source>
</evidence>
<keyword evidence="2" id="KW-0418">Kinase</keyword>
<dbReference type="Pfam" id="PF20143">
    <property type="entry name" value="NAD_kinase_C"/>
    <property type="match status" value="1"/>
</dbReference>
<dbReference type="PANTHER" id="PTHR20275">
    <property type="entry name" value="NAD KINASE"/>
    <property type="match status" value="1"/>
</dbReference>
<accession>L9ZNR1</accession>
<dbReference type="GO" id="GO:0003951">
    <property type="term" value="F:NAD+ kinase activity"/>
    <property type="evidence" value="ECO:0007669"/>
    <property type="project" value="InterPro"/>
</dbReference>
<dbReference type="AlphaFoldDB" id="L9ZNR1"/>
<reference evidence="2 3" key="1">
    <citation type="journal article" date="2014" name="PLoS Genet.">
        <title>Phylogenetically driven sequencing of extremely halophilic archaea reveals strategies for static and dynamic osmo-response.</title>
        <authorList>
            <person name="Becker E.A."/>
            <person name="Seitzer P.M."/>
            <person name="Tritt A."/>
            <person name="Larsen D."/>
            <person name="Krusor M."/>
            <person name="Yao A.I."/>
            <person name="Wu D."/>
            <person name="Madern D."/>
            <person name="Eisen J.A."/>
            <person name="Darling A.E."/>
            <person name="Facciotti M.T."/>
        </authorList>
    </citation>
    <scope>NUCLEOTIDE SEQUENCE [LARGE SCALE GENOMIC DNA]</scope>
    <source>
        <strain evidence="2 3">JCM 10989</strain>
    </source>
</reference>
<dbReference type="PANTHER" id="PTHR20275:SF43">
    <property type="entry name" value="BIFUNCTIONAL NADP PHOSPHATASE_NAD KINASE"/>
    <property type="match status" value="1"/>
</dbReference>
<name>L9ZNR1_9EURY</name>
<proteinExistence type="predicted"/>
<comment type="caution">
    <text evidence="2">The sequence shown here is derived from an EMBL/GenBank/DDBJ whole genome shotgun (WGS) entry which is preliminary data.</text>
</comment>
<dbReference type="EMBL" id="AOIM01000041">
    <property type="protein sequence ID" value="ELY87706.1"/>
    <property type="molecule type" value="Genomic_DNA"/>
</dbReference>
<dbReference type="RefSeq" id="WP_006654623.1">
    <property type="nucleotide sequence ID" value="NZ_AOIM01000041.1"/>
</dbReference>
<sequence>MSDGDDGTQPDHDEPVVGVVDPTDAVSISSADDDTRELVDDGLDVSALESTLSTHDATLVVDTEATSVLDADPVVVVAVGETALAESARESVTSDGQPPILPVGSIPGLSTVAAESLPDALAAVLAGEGEATHCERPVLECTATLADGSETTVRALFDLTLAAAEPAAISEFSVRSRGESVGSVRADGIVVATALGTHGYASALESPRLSPVVDAVSVVPISPFSTSSRQWVLPPDEVVLTVDRDEQPVALIADDQSVSHVAIGAPIMMSVVGLVSILCVPEIPL</sequence>
<dbReference type="Proteomes" id="UP000011519">
    <property type="component" value="Unassembled WGS sequence"/>
</dbReference>
<dbReference type="Gene3D" id="2.60.200.30">
    <property type="entry name" value="Probable inorganic polyphosphate/atp-NAD kinase, domain 2"/>
    <property type="match status" value="1"/>
</dbReference>
<dbReference type="GO" id="GO:0019674">
    <property type="term" value="P:NAD+ metabolic process"/>
    <property type="evidence" value="ECO:0007669"/>
    <property type="project" value="InterPro"/>
</dbReference>
<dbReference type="PATRIC" id="fig|1227493.4.peg.3508"/>
<keyword evidence="2" id="KW-0808">Transferase</keyword>
<dbReference type="OrthoDB" id="170401at2157"/>
<protein>
    <submittedName>
        <fullName evidence="2">ATP-NAD/AcoX kinase</fullName>
    </submittedName>
</protein>
<dbReference type="STRING" id="1227493.C483_17443"/>